<feature type="domain" description="Glycosyl transferase family 1" evidence="1">
    <location>
        <begin position="224"/>
        <end position="371"/>
    </location>
</feature>
<protein>
    <submittedName>
        <fullName evidence="3">Glycosyltransferase</fullName>
    </submittedName>
</protein>
<evidence type="ECO:0000259" key="2">
    <source>
        <dbReference type="Pfam" id="PF13439"/>
    </source>
</evidence>
<comment type="caution">
    <text evidence="3">The sequence shown here is derived from an EMBL/GenBank/DDBJ whole genome shotgun (WGS) entry which is preliminary data.</text>
</comment>
<evidence type="ECO:0000313" key="3">
    <source>
        <dbReference type="EMBL" id="RZD17637.1"/>
    </source>
</evidence>
<evidence type="ECO:0000259" key="1">
    <source>
        <dbReference type="Pfam" id="PF00534"/>
    </source>
</evidence>
<organism evidence="3 4">
    <name type="scientific">Candidatus Acididesulfobacter diazotrophicus</name>
    <dbReference type="NCBI Taxonomy" id="2597226"/>
    <lineage>
        <taxon>Bacteria</taxon>
        <taxon>Deltaproteobacteria</taxon>
        <taxon>Candidatus Acidulodesulfobacterales</taxon>
        <taxon>Candidatus Acididesulfobacter</taxon>
    </lineage>
</organism>
<dbReference type="PANTHER" id="PTHR12526">
    <property type="entry name" value="GLYCOSYLTRANSFERASE"/>
    <property type="match status" value="1"/>
</dbReference>
<dbReference type="Pfam" id="PF00534">
    <property type="entry name" value="Glycos_transf_1"/>
    <property type="match status" value="1"/>
</dbReference>
<dbReference type="SUPFAM" id="SSF53756">
    <property type="entry name" value="UDP-Glycosyltransferase/glycogen phosphorylase"/>
    <property type="match status" value="1"/>
</dbReference>
<gene>
    <name evidence="3" type="ORF">EVG15_10180</name>
</gene>
<accession>A0A519BK43</accession>
<name>A0A519BK43_9DELT</name>
<dbReference type="InterPro" id="IPR028098">
    <property type="entry name" value="Glyco_trans_4-like_N"/>
</dbReference>
<dbReference type="PANTHER" id="PTHR12526:SF630">
    <property type="entry name" value="GLYCOSYLTRANSFERASE"/>
    <property type="match status" value="1"/>
</dbReference>
<keyword evidence="3" id="KW-0808">Transferase</keyword>
<sequence>MKILHIISSRGWGGAENAAVYLAKKQIEKGHKAFFFIHHLNKKMIFLLGSAGVPYFSILDPERKNVFAVKKIINICKTENIDIIHTHLGTGNYLGVLAGNFLKIPVCSTINIFSGYPYYAMADRLLFDSLAVKDYFIEYLSGDEYKRYAPGYIERIINKIFKLKYRAADIKEIVNKIEIIYERIDEAKFIDYDIDRDMCVNNGTNNCVNGENENLCKFKNFFNIGITGRVTEQKGQVYFVKAAELLLKSGLKSLSDKSLMFHIVGNGDDEKMLKNMVNKMDIANNFKFWGYQSDVRRFVSMFDIAVSCSLNEPFGINNIEYMFMKKPCIATNTGGIPEVYGDTNIIIPPKDPVKLKEAIEKYIKNPDIMKREALRGFERANRLFKADISVNRIIGIYEDMYAKHM</sequence>
<dbReference type="AlphaFoldDB" id="A0A519BK43"/>
<dbReference type="Proteomes" id="UP000319296">
    <property type="component" value="Unassembled WGS sequence"/>
</dbReference>
<reference evidence="3 4" key="1">
    <citation type="journal article" date="2019" name="ISME J.">
        <title>Insights into ecological role of a new deltaproteobacterial order Candidatus Acidulodesulfobacterales by metagenomics and metatranscriptomics.</title>
        <authorList>
            <person name="Tan S."/>
            <person name="Liu J."/>
            <person name="Fang Y."/>
            <person name="Hedlund B.P."/>
            <person name="Lian Z.H."/>
            <person name="Huang L.Y."/>
            <person name="Li J.T."/>
            <person name="Huang L.N."/>
            <person name="Li W.J."/>
            <person name="Jiang H.C."/>
            <person name="Dong H.L."/>
            <person name="Shu W.S."/>
        </authorList>
    </citation>
    <scope>NUCLEOTIDE SEQUENCE [LARGE SCALE GENOMIC DNA]</scope>
    <source>
        <strain evidence="3">AP1</strain>
    </source>
</reference>
<dbReference type="EMBL" id="SGBB01000028">
    <property type="protein sequence ID" value="RZD17637.1"/>
    <property type="molecule type" value="Genomic_DNA"/>
</dbReference>
<dbReference type="Pfam" id="PF13439">
    <property type="entry name" value="Glyco_transf_4"/>
    <property type="match status" value="1"/>
</dbReference>
<proteinExistence type="predicted"/>
<dbReference type="Gene3D" id="3.40.50.2000">
    <property type="entry name" value="Glycogen Phosphorylase B"/>
    <property type="match status" value="2"/>
</dbReference>
<dbReference type="GO" id="GO:0016757">
    <property type="term" value="F:glycosyltransferase activity"/>
    <property type="evidence" value="ECO:0007669"/>
    <property type="project" value="InterPro"/>
</dbReference>
<feature type="domain" description="Glycosyltransferase subfamily 4-like N-terminal" evidence="2">
    <location>
        <begin position="12"/>
        <end position="114"/>
    </location>
</feature>
<dbReference type="InterPro" id="IPR001296">
    <property type="entry name" value="Glyco_trans_1"/>
</dbReference>
<evidence type="ECO:0000313" key="4">
    <source>
        <dbReference type="Proteomes" id="UP000319296"/>
    </source>
</evidence>